<dbReference type="KEGG" id="cdo:CDOO_07015"/>
<accession>A0A097IFZ7</accession>
<evidence type="ECO:0000256" key="1">
    <source>
        <dbReference type="SAM" id="MobiDB-lite"/>
    </source>
</evidence>
<dbReference type="GO" id="GO:0055070">
    <property type="term" value="P:copper ion homeostasis"/>
    <property type="evidence" value="ECO:0007669"/>
    <property type="project" value="InterPro"/>
</dbReference>
<dbReference type="HOGENOM" id="CLU_072020_0_0_11"/>
<keyword evidence="3" id="KW-1185">Reference proteome</keyword>
<organism evidence="2 3">
    <name type="scientific">Corynebacterium doosanense CAU 212 = DSM 45436</name>
    <dbReference type="NCBI Taxonomy" id="558173"/>
    <lineage>
        <taxon>Bacteria</taxon>
        <taxon>Bacillati</taxon>
        <taxon>Actinomycetota</taxon>
        <taxon>Actinomycetes</taxon>
        <taxon>Mycobacteriales</taxon>
        <taxon>Corynebacteriaceae</taxon>
        <taxon>Corynebacterium</taxon>
    </lineage>
</organism>
<dbReference type="Pfam" id="PF11382">
    <property type="entry name" value="MctB"/>
    <property type="match status" value="1"/>
</dbReference>
<protein>
    <recommendedName>
        <fullName evidence="4">Copper transporter</fullName>
    </recommendedName>
</protein>
<evidence type="ECO:0000313" key="2">
    <source>
        <dbReference type="EMBL" id="AIT61027.1"/>
    </source>
</evidence>
<feature type="region of interest" description="Disordered" evidence="1">
    <location>
        <begin position="39"/>
        <end position="70"/>
    </location>
</feature>
<reference evidence="2 3" key="1">
    <citation type="submission" date="2013-09" db="EMBL/GenBank/DDBJ databases">
        <title>Complete genome sequence of Corynebacterium doosanense CAU 212(T) (=DSM 45436(T)), isolated from activated sludge.</title>
        <authorList>
            <person name="Schaffert L."/>
            <person name="Albersmeier A."/>
            <person name="Kalinowski J."/>
            <person name="Ruckert C."/>
        </authorList>
    </citation>
    <scope>NUCLEOTIDE SEQUENCE [LARGE SCALE GENOMIC DNA]</scope>
    <source>
        <strain evidence="2 3">CAU 212</strain>
    </source>
</reference>
<dbReference type="EMBL" id="CP006764">
    <property type="protein sequence ID" value="AIT61027.1"/>
    <property type="molecule type" value="Genomic_DNA"/>
</dbReference>
<feature type="compositionally biased region" description="Low complexity" evidence="1">
    <location>
        <begin position="44"/>
        <end position="65"/>
    </location>
</feature>
<dbReference type="RefSeq" id="WP_018023008.1">
    <property type="nucleotide sequence ID" value="NZ_AQUX01000020.1"/>
</dbReference>
<dbReference type="InterPro" id="IPR021522">
    <property type="entry name" value="MctB"/>
</dbReference>
<dbReference type="eggNOG" id="ENOG5032TBA">
    <property type="taxonomic scope" value="Bacteria"/>
</dbReference>
<evidence type="ECO:0008006" key="4">
    <source>
        <dbReference type="Google" id="ProtNLM"/>
    </source>
</evidence>
<proteinExistence type="predicted"/>
<name>A0A097IFZ7_9CORY</name>
<dbReference type="AlphaFoldDB" id="A0A097IFZ7"/>
<sequence>MRRNSSGRGAIFTAGLGFGVAAGVALGALVIAPSIPGADTSAGQSAQAAEDPATAPEPTTSSAQPTEEDSAELVAGALADRPVLIFRTADADEAAQEELQHLLAGSGAIDAGTITLNDKYFASDAEGVTKVSELLATALLLNPETGEPEAPTEDRARALQTLRDTGFIDYEDGTILPTQGVVLLTGKAGEENTVANQARFLDAVDRAGGATVAAGPIESAEDGALIATLRAEGARTSTVDSFGEPWAAASVVLAVAQRIGGESGNYGAAESADARTPEPQS</sequence>
<dbReference type="Proteomes" id="UP000029914">
    <property type="component" value="Chromosome"/>
</dbReference>
<dbReference type="GO" id="GO:0016020">
    <property type="term" value="C:membrane"/>
    <property type="evidence" value="ECO:0007669"/>
    <property type="project" value="InterPro"/>
</dbReference>
<gene>
    <name evidence="2" type="ORF">CDOO_07015</name>
</gene>
<dbReference type="STRING" id="558173.CDOO_07015"/>
<evidence type="ECO:0000313" key="3">
    <source>
        <dbReference type="Proteomes" id="UP000029914"/>
    </source>
</evidence>
<dbReference type="OrthoDB" id="4350157at2"/>